<dbReference type="Gene3D" id="2.120.10.30">
    <property type="entry name" value="TolB, C-terminal domain"/>
    <property type="match status" value="1"/>
</dbReference>
<sequence length="275" mass="28980">MTEAKTVIAGIGMGESARWHDGSLWFADWLAGTISVLEADGQARVVVRVPSFPISFDWLPDGRMLVVSGAHGKLLVLDDGELQPYYDLHDLNSFSWNEIVIDDAGNAYVNGIGYEFPGEPKVAGVVAVVRPDRTAQLLAADLAFPNGMVPTPDGTTDGTPAGTTLIVAESHAGQLTAFPVLPDGSLGQRRVWAAVPESAPDGMSWSPDGVWYADVPNRHCVLVGEGGAVHRVADFGAACFSCATDGTTLFAMTAAWPLDFTPGAAPTGEVRTLTL</sequence>
<dbReference type="InterPro" id="IPR051262">
    <property type="entry name" value="SMP-30/CGR1_Lactonase"/>
</dbReference>
<dbReference type="GO" id="GO:0016787">
    <property type="term" value="F:hydrolase activity"/>
    <property type="evidence" value="ECO:0007669"/>
    <property type="project" value="UniProtKB-KW"/>
</dbReference>
<evidence type="ECO:0000256" key="1">
    <source>
        <dbReference type="ARBA" id="ARBA00008853"/>
    </source>
</evidence>
<evidence type="ECO:0000313" key="5">
    <source>
        <dbReference type="Proteomes" id="UP000598775"/>
    </source>
</evidence>
<dbReference type="EMBL" id="BMGP01000003">
    <property type="protein sequence ID" value="GGF27876.1"/>
    <property type="molecule type" value="Genomic_DNA"/>
</dbReference>
<feature type="domain" description="SMP-30/Gluconolactonase/LRE-like region" evidence="3">
    <location>
        <begin position="13"/>
        <end position="249"/>
    </location>
</feature>
<dbReference type="PANTHER" id="PTHR47572">
    <property type="entry name" value="LIPOPROTEIN-RELATED"/>
    <property type="match status" value="1"/>
</dbReference>
<dbReference type="RefSeq" id="WP_203585901.1">
    <property type="nucleotide sequence ID" value="NZ_BMGP01000003.1"/>
</dbReference>
<name>A0A917B8Q1_9MICO</name>
<accession>A0A917B8Q1</accession>
<evidence type="ECO:0000259" key="3">
    <source>
        <dbReference type="Pfam" id="PF08450"/>
    </source>
</evidence>
<dbReference type="Pfam" id="PF08450">
    <property type="entry name" value="SGL"/>
    <property type="match status" value="1"/>
</dbReference>
<gene>
    <name evidence="4" type="ORF">GCM10011399_21460</name>
</gene>
<dbReference type="AlphaFoldDB" id="A0A917B8Q1"/>
<protein>
    <submittedName>
        <fullName evidence="4">Gluconolaconase</fullName>
    </submittedName>
</protein>
<dbReference type="PANTHER" id="PTHR47572:SF4">
    <property type="entry name" value="LACTONASE DRP35"/>
    <property type="match status" value="1"/>
</dbReference>
<organism evidence="4 5">
    <name type="scientific">Subtercola lobariae</name>
    <dbReference type="NCBI Taxonomy" id="1588641"/>
    <lineage>
        <taxon>Bacteria</taxon>
        <taxon>Bacillati</taxon>
        <taxon>Actinomycetota</taxon>
        <taxon>Actinomycetes</taxon>
        <taxon>Micrococcales</taxon>
        <taxon>Microbacteriaceae</taxon>
        <taxon>Subtercola</taxon>
    </lineage>
</organism>
<keyword evidence="5" id="KW-1185">Reference proteome</keyword>
<dbReference type="InterPro" id="IPR013658">
    <property type="entry name" value="SGL"/>
</dbReference>
<dbReference type="SUPFAM" id="SSF63829">
    <property type="entry name" value="Calcium-dependent phosphotriesterase"/>
    <property type="match status" value="1"/>
</dbReference>
<comment type="similarity">
    <text evidence="1">Belongs to the SMP-30/CGR1 family.</text>
</comment>
<dbReference type="InterPro" id="IPR011042">
    <property type="entry name" value="6-blade_b-propeller_TolB-like"/>
</dbReference>
<reference evidence="4 5" key="1">
    <citation type="journal article" date="2014" name="Int. J. Syst. Evol. Microbiol.">
        <title>Complete genome sequence of Corynebacterium casei LMG S-19264T (=DSM 44701T), isolated from a smear-ripened cheese.</title>
        <authorList>
            <consortium name="US DOE Joint Genome Institute (JGI-PGF)"/>
            <person name="Walter F."/>
            <person name="Albersmeier A."/>
            <person name="Kalinowski J."/>
            <person name="Ruckert C."/>
        </authorList>
    </citation>
    <scope>NUCLEOTIDE SEQUENCE [LARGE SCALE GENOMIC DNA]</scope>
    <source>
        <strain evidence="4 5">CGMCC 1.12976</strain>
    </source>
</reference>
<keyword evidence="2" id="KW-0378">Hydrolase</keyword>
<comment type="caution">
    <text evidence="4">The sequence shown here is derived from an EMBL/GenBank/DDBJ whole genome shotgun (WGS) entry which is preliminary data.</text>
</comment>
<evidence type="ECO:0000313" key="4">
    <source>
        <dbReference type="EMBL" id="GGF27876.1"/>
    </source>
</evidence>
<evidence type="ECO:0000256" key="2">
    <source>
        <dbReference type="ARBA" id="ARBA00022801"/>
    </source>
</evidence>
<proteinExistence type="inferred from homology"/>
<dbReference type="Proteomes" id="UP000598775">
    <property type="component" value="Unassembled WGS sequence"/>
</dbReference>